<sequence length="558" mass="63512">MQTQRDESMYLSEIDSLKLELEQIIKEKNALDVENANLRQIIEENSRRDIEFKSRIEELEKSRADTASENAELKTEVVKLRRDFEEIKSKGITTDSPEQLPISSSAKNETVSVFTKTKNSNDAYEQIDLRCDNTPASDISNNVSNSDVSDNAFSELFENICQETNSTNPQCTIPPICAKSKSFEDKEIEFLERVYKEQIRNEIKERNREKKLRSQDSLLSDKVIEGNPDIECPASQTIIQDQTKIKIPRNQKIEQGITQEVILFIKKSLTLSSDENASSQNEPNISETHDSNIEINNEDGRELAQLFSDAEFAEGKTIKAKQKEVICWYTYRKAYQNSVADIRSKTGVSDKTAKNQVYAMIRASLPNVSETNLYKKTQRAGNVYKLFGKITDPITKEEIKGIGIDKVYGTSYGVRSISELTDVQILNIIKQVTEKTRDILTVGQELNHTTEILPKADSVDSKKSPDITLKELSETKVSIPKQNNPIRDCAYFRNKILRRHSDLYKEFSSEKFDYYGILEGSLCPVCKKSHEEGKSVKGRYEAGSYFIICGKREIEITA</sequence>
<reference evidence="2 3" key="1">
    <citation type="submission" date="2018-06" db="EMBL/GenBank/DDBJ databases">
        <title>Comparative genomics reveals the genomic features of Rhizophagus irregularis, R. cerebriforme, R. diaphanum and Gigaspora rosea, and their symbiotic lifestyle signature.</title>
        <authorList>
            <person name="Morin E."/>
            <person name="San Clemente H."/>
            <person name="Chen E.C.H."/>
            <person name="De La Providencia I."/>
            <person name="Hainaut M."/>
            <person name="Kuo A."/>
            <person name="Kohler A."/>
            <person name="Murat C."/>
            <person name="Tang N."/>
            <person name="Roy S."/>
            <person name="Loubradou J."/>
            <person name="Henrissat B."/>
            <person name="Grigoriev I.V."/>
            <person name="Corradi N."/>
            <person name="Roux C."/>
            <person name="Martin F.M."/>
        </authorList>
    </citation>
    <scope>NUCLEOTIDE SEQUENCE [LARGE SCALE GENOMIC DNA]</scope>
    <source>
        <strain evidence="2 3">DAOM 194757</strain>
    </source>
</reference>
<keyword evidence="1" id="KW-0175">Coiled coil</keyword>
<comment type="caution">
    <text evidence="2">The sequence shown here is derived from an EMBL/GenBank/DDBJ whole genome shotgun (WGS) entry which is preliminary data.</text>
</comment>
<dbReference type="OrthoDB" id="2430975at2759"/>
<organism evidence="2 3">
    <name type="scientific">Gigaspora rosea</name>
    <dbReference type="NCBI Taxonomy" id="44941"/>
    <lineage>
        <taxon>Eukaryota</taxon>
        <taxon>Fungi</taxon>
        <taxon>Fungi incertae sedis</taxon>
        <taxon>Mucoromycota</taxon>
        <taxon>Glomeromycotina</taxon>
        <taxon>Glomeromycetes</taxon>
        <taxon>Diversisporales</taxon>
        <taxon>Gigasporaceae</taxon>
        <taxon>Gigaspora</taxon>
    </lineage>
</organism>
<dbReference type="Proteomes" id="UP000266673">
    <property type="component" value="Unassembled WGS sequence"/>
</dbReference>
<keyword evidence="3" id="KW-1185">Reference proteome</keyword>
<proteinExistence type="predicted"/>
<accession>A0A397TRY4</accession>
<protein>
    <submittedName>
        <fullName evidence="2">Uncharacterized protein</fullName>
    </submittedName>
</protein>
<gene>
    <name evidence="2" type="ORF">C2G38_2233884</name>
</gene>
<dbReference type="AlphaFoldDB" id="A0A397TRY4"/>
<dbReference type="EMBL" id="QKWP01003987">
    <property type="protein sequence ID" value="RIB00554.1"/>
    <property type="molecule type" value="Genomic_DNA"/>
</dbReference>
<evidence type="ECO:0000256" key="1">
    <source>
        <dbReference type="SAM" id="Coils"/>
    </source>
</evidence>
<name>A0A397TRY4_9GLOM</name>
<evidence type="ECO:0000313" key="3">
    <source>
        <dbReference type="Proteomes" id="UP000266673"/>
    </source>
</evidence>
<feature type="coiled-coil region" evidence="1">
    <location>
        <begin position="14"/>
        <end position="90"/>
    </location>
</feature>
<evidence type="ECO:0000313" key="2">
    <source>
        <dbReference type="EMBL" id="RIB00554.1"/>
    </source>
</evidence>